<evidence type="ECO:0000313" key="4">
    <source>
        <dbReference type="Proteomes" id="UP000182248"/>
    </source>
</evidence>
<dbReference type="STRING" id="1150368.SAMN02927921_03921"/>
<dbReference type="Gene3D" id="2.60.40.10">
    <property type="entry name" value="Immunoglobulins"/>
    <property type="match status" value="1"/>
</dbReference>
<dbReference type="SUPFAM" id="SSF49299">
    <property type="entry name" value="PKD domain"/>
    <property type="match status" value="1"/>
</dbReference>
<evidence type="ECO:0000259" key="2">
    <source>
        <dbReference type="PROSITE" id="PS50093"/>
    </source>
</evidence>
<organism evidence="3 4">
    <name type="scientific">Sinomicrobium oceani</name>
    <dbReference type="NCBI Taxonomy" id="1150368"/>
    <lineage>
        <taxon>Bacteria</taxon>
        <taxon>Pseudomonadati</taxon>
        <taxon>Bacteroidota</taxon>
        <taxon>Flavobacteriia</taxon>
        <taxon>Flavobacteriales</taxon>
        <taxon>Flavobacteriaceae</taxon>
        <taxon>Sinomicrobium</taxon>
    </lineage>
</organism>
<accession>A0A1K1RRN3</accession>
<proteinExistence type="predicted"/>
<feature type="domain" description="PKD" evidence="2">
    <location>
        <begin position="56"/>
        <end position="98"/>
    </location>
</feature>
<dbReference type="AlphaFoldDB" id="A0A1K1RRN3"/>
<gene>
    <name evidence="3" type="ORF">SAMN02927921_03921</name>
</gene>
<protein>
    <submittedName>
        <fullName evidence="3">PKD domain-containing protein</fullName>
    </submittedName>
</protein>
<feature type="chain" id="PRO_5013199250" evidence="1">
    <location>
        <begin position="19"/>
        <end position="656"/>
    </location>
</feature>
<name>A0A1K1RRN3_9FLAO</name>
<dbReference type="InterPro" id="IPR055353">
    <property type="entry name" value="DUF7619"/>
</dbReference>
<dbReference type="Pfam" id="PF24595">
    <property type="entry name" value="DUF7619"/>
    <property type="match status" value="1"/>
</dbReference>
<feature type="signal peptide" evidence="1">
    <location>
        <begin position="1"/>
        <end position="18"/>
    </location>
</feature>
<keyword evidence="4" id="KW-1185">Reference proteome</keyword>
<evidence type="ECO:0000313" key="3">
    <source>
        <dbReference type="EMBL" id="SFW74726.1"/>
    </source>
</evidence>
<dbReference type="CDD" id="cd00146">
    <property type="entry name" value="PKD"/>
    <property type="match status" value="1"/>
</dbReference>
<dbReference type="OrthoDB" id="1110367at2"/>
<dbReference type="SMART" id="SM00089">
    <property type="entry name" value="PKD"/>
    <property type="match status" value="1"/>
</dbReference>
<dbReference type="PROSITE" id="PS50093">
    <property type="entry name" value="PKD"/>
    <property type="match status" value="1"/>
</dbReference>
<evidence type="ECO:0000256" key="1">
    <source>
        <dbReference type="SAM" id="SignalP"/>
    </source>
</evidence>
<dbReference type="Pfam" id="PF18911">
    <property type="entry name" value="PKD_4"/>
    <property type="match status" value="1"/>
</dbReference>
<dbReference type="InterPro" id="IPR057171">
    <property type="entry name" value="DUF7849"/>
</dbReference>
<dbReference type="InterPro" id="IPR013783">
    <property type="entry name" value="Ig-like_fold"/>
</dbReference>
<dbReference type="InterPro" id="IPR022409">
    <property type="entry name" value="PKD/Chitinase_dom"/>
</dbReference>
<reference evidence="3 4" key="1">
    <citation type="submission" date="2016-11" db="EMBL/GenBank/DDBJ databases">
        <authorList>
            <person name="Jaros S."/>
            <person name="Januszkiewicz K."/>
            <person name="Wedrychowicz H."/>
        </authorList>
    </citation>
    <scope>NUCLEOTIDE SEQUENCE [LARGE SCALE GENOMIC DNA]</scope>
    <source>
        <strain evidence="3 4">CGMCC 1.12145</strain>
    </source>
</reference>
<dbReference type="InterPro" id="IPR035986">
    <property type="entry name" value="PKD_dom_sf"/>
</dbReference>
<dbReference type="EMBL" id="FPJE01000033">
    <property type="protein sequence ID" value="SFW74726.1"/>
    <property type="molecule type" value="Genomic_DNA"/>
</dbReference>
<dbReference type="Pfam" id="PF25233">
    <property type="entry name" value="DUF7849"/>
    <property type="match status" value="1"/>
</dbReference>
<dbReference type="InterPro" id="IPR000601">
    <property type="entry name" value="PKD_dom"/>
</dbReference>
<dbReference type="Proteomes" id="UP000182248">
    <property type="component" value="Unassembled WGS sequence"/>
</dbReference>
<sequence length="656" mass="76086">MRIFNALFFMITCFASFAQETQVADSLQPRTADFKYEVRGNTVMLSPQPPALIQMAGAPKAYYSYFWEFGDGNFSREKEPEHRYKKEGEYRVDLWVTNHYDNGKTPATRPHQVKINQVTENYADQATMDSDLMLLRNREPIPDEDIVVVLRYKNPREYVTSGKLYLFYNERQYKADNFERTEVRAYHNEKVHRSKDFAYTGDILDNDVLLANAEDPVAYRFHGLQDSTERVNFPLTLEASKAYYKDWDLLEFDRMAPNEERNVFFTLRTTPEMLKDTSAIVKVRSIYVPDENYDNHKVREMEMEIVTSHDPNKMSSNATIMNYRLVRFKTFRYKIRFQNNGEGPANTIRLETDIPEMFDKNSIAIEDLYPECPVCPKEPDVTYSCIDTVFTKDKAIFTFKNIYLPGSAQNNVKEYDSTQGFVKYRIKLADDFHKKKTKSRTAIYFDKNEPVITNYATTRFLPGISLGAKAGYIFTPDRNNNREYFAGVTLSPYKSYRGYLQAELMVSAASFDQIKKFTEETVNTNGYTESYDMESLNEYRNISLYLVPVSYRYNLNNYLALGTGLQLKTDLSSKHCVTDTGAYTLKIPSEGVDFRDDTKDFIRQTESTGSFSNFQSGLFVGFNVGFARIGPSVGARYIYNFNAPNNQVQLYAIWKF</sequence>
<keyword evidence="1" id="KW-0732">Signal</keyword>